<accession>A0ABV9LZ49</accession>
<gene>
    <name evidence="2" type="primary">pilV</name>
    <name evidence="2" type="ORF">ACFO4O_17060</name>
</gene>
<protein>
    <submittedName>
        <fullName evidence="2">Type IV pilus modification protein PilV</fullName>
    </submittedName>
</protein>
<sequence length="204" mass="21225">MKRQTGVGMIEVLITLFILSIGLLGVASMQFIGSFSNKDALSRTQAVMVAQQMSERLRASVVPSLSSDGFVVSNQYFEANNYNFSGLACPGNNPFQCFCLAIPAAVTDCQANTCTADQIAQFDAYQMSCAAVESNPNATISVTCDDKIAGDGDACSAGSIHSIVVSWPSVGWRDGAAGSARVENANCNAGGATGNDCVILQVGL</sequence>
<dbReference type="InterPro" id="IPR013362">
    <property type="entry name" value="Pilus_4_PilV"/>
</dbReference>
<evidence type="ECO:0000256" key="1">
    <source>
        <dbReference type="SAM" id="Phobius"/>
    </source>
</evidence>
<reference evidence="3" key="1">
    <citation type="journal article" date="2019" name="Int. J. Syst. Evol. Microbiol.">
        <title>The Global Catalogue of Microorganisms (GCM) 10K type strain sequencing project: providing services to taxonomists for standard genome sequencing and annotation.</title>
        <authorList>
            <consortium name="The Broad Institute Genomics Platform"/>
            <consortium name="The Broad Institute Genome Sequencing Center for Infectious Disease"/>
            <person name="Wu L."/>
            <person name="Ma J."/>
        </authorList>
    </citation>
    <scope>NUCLEOTIDE SEQUENCE [LARGE SCALE GENOMIC DNA]</scope>
    <source>
        <strain evidence="3">KACC 12507</strain>
    </source>
</reference>
<dbReference type="Pfam" id="PF07963">
    <property type="entry name" value="N_methyl"/>
    <property type="match status" value="1"/>
</dbReference>
<proteinExistence type="predicted"/>
<keyword evidence="1" id="KW-1133">Transmembrane helix</keyword>
<dbReference type="EMBL" id="JBHSGU010000029">
    <property type="protein sequence ID" value="MFC4701862.1"/>
    <property type="molecule type" value="Genomic_DNA"/>
</dbReference>
<dbReference type="NCBIfam" id="TIGR02523">
    <property type="entry name" value="type_IV_pilV"/>
    <property type="match status" value="1"/>
</dbReference>
<feature type="transmembrane region" description="Helical" evidence="1">
    <location>
        <begin position="12"/>
        <end position="33"/>
    </location>
</feature>
<organism evidence="2 3">
    <name type="scientific">Glaciecola siphonariae</name>
    <dbReference type="NCBI Taxonomy" id="521012"/>
    <lineage>
        <taxon>Bacteria</taxon>
        <taxon>Pseudomonadati</taxon>
        <taxon>Pseudomonadota</taxon>
        <taxon>Gammaproteobacteria</taxon>
        <taxon>Alteromonadales</taxon>
        <taxon>Alteromonadaceae</taxon>
        <taxon>Glaciecola</taxon>
    </lineage>
</organism>
<keyword evidence="1" id="KW-0472">Membrane</keyword>
<dbReference type="RefSeq" id="WP_382410735.1">
    <property type="nucleotide sequence ID" value="NZ_JBHSGU010000029.1"/>
</dbReference>
<comment type="caution">
    <text evidence="2">The sequence shown here is derived from an EMBL/GenBank/DDBJ whole genome shotgun (WGS) entry which is preliminary data.</text>
</comment>
<keyword evidence="1" id="KW-0812">Transmembrane</keyword>
<keyword evidence="3" id="KW-1185">Reference proteome</keyword>
<dbReference type="Proteomes" id="UP001595897">
    <property type="component" value="Unassembled WGS sequence"/>
</dbReference>
<dbReference type="InterPro" id="IPR012902">
    <property type="entry name" value="N_methyl_site"/>
</dbReference>
<evidence type="ECO:0000313" key="3">
    <source>
        <dbReference type="Proteomes" id="UP001595897"/>
    </source>
</evidence>
<name>A0ABV9LZ49_9ALTE</name>
<evidence type="ECO:0000313" key="2">
    <source>
        <dbReference type="EMBL" id="MFC4701862.1"/>
    </source>
</evidence>